<gene>
    <name evidence="1" type="ORF">HPB49_021008</name>
</gene>
<keyword evidence="2" id="KW-1185">Reference proteome</keyword>
<dbReference type="EMBL" id="CM023479">
    <property type="protein sequence ID" value="KAH7974897.1"/>
    <property type="molecule type" value="Genomic_DNA"/>
</dbReference>
<protein>
    <submittedName>
        <fullName evidence="1">Uncharacterized protein</fullName>
    </submittedName>
</protein>
<name>A0ACB8DQY7_DERSI</name>
<comment type="caution">
    <text evidence="1">The sequence shown here is derived from an EMBL/GenBank/DDBJ whole genome shotgun (WGS) entry which is preliminary data.</text>
</comment>
<proteinExistence type="predicted"/>
<evidence type="ECO:0000313" key="2">
    <source>
        <dbReference type="Proteomes" id="UP000821865"/>
    </source>
</evidence>
<reference evidence="1" key="1">
    <citation type="submission" date="2020-05" db="EMBL/GenBank/DDBJ databases">
        <title>Large-scale comparative analyses of tick genomes elucidate their genetic diversity and vector capacities.</title>
        <authorList>
            <person name="Jia N."/>
            <person name="Wang J."/>
            <person name="Shi W."/>
            <person name="Du L."/>
            <person name="Sun Y."/>
            <person name="Zhan W."/>
            <person name="Jiang J."/>
            <person name="Wang Q."/>
            <person name="Zhang B."/>
            <person name="Ji P."/>
            <person name="Sakyi L.B."/>
            <person name="Cui X."/>
            <person name="Yuan T."/>
            <person name="Jiang B."/>
            <person name="Yang W."/>
            <person name="Lam T.T.-Y."/>
            <person name="Chang Q."/>
            <person name="Ding S."/>
            <person name="Wang X."/>
            <person name="Zhu J."/>
            <person name="Ruan X."/>
            <person name="Zhao L."/>
            <person name="Wei J."/>
            <person name="Que T."/>
            <person name="Du C."/>
            <person name="Cheng J."/>
            <person name="Dai P."/>
            <person name="Han X."/>
            <person name="Huang E."/>
            <person name="Gao Y."/>
            <person name="Liu J."/>
            <person name="Shao H."/>
            <person name="Ye R."/>
            <person name="Li L."/>
            <person name="Wei W."/>
            <person name="Wang X."/>
            <person name="Wang C."/>
            <person name="Yang T."/>
            <person name="Huo Q."/>
            <person name="Li W."/>
            <person name="Guo W."/>
            <person name="Chen H."/>
            <person name="Zhou L."/>
            <person name="Ni X."/>
            <person name="Tian J."/>
            <person name="Zhou Y."/>
            <person name="Sheng Y."/>
            <person name="Liu T."/>
            <person name="Pan Y."/>
            <person name="Xia L."/>
            <person name="Li J."/>
            <person name="Zhao F."/>
            <person name="Cao W."/>
        </authorList>
    </citation>
    <scope>NUCLEOTIDE SEQUENCE</scope>
    <source>
        <strain evidence="1">Dsil-2018</strain>
    </source>
</reference>
<dbReference type="Proteomes" id="UP000821865">
    <property type="component" value="Chromosome 10"/>
</dbReference>
<sequence length="419" mass="46806">MHLRNSAMNQGRGRFLEGYTVGLFILFVTMLVLNVLTVVYMHVDNQDLALSMDKESVLWHPLVCVHRCSPLLGGSSRAHHYPKDAVCDLLYLQLPADLSVAQVRTAPCYKDFVMIASVATVTRYGVLVDRSQSNASYWQLKGDDGMAAFVALWGARIKNHGVANLVLNTSTSTDELQLFLPLIERLRELQALLNELTGQQVERRYMMLDVRTSYTNPTVDLVTLSKLLRIAMAFPIDLLLLQTHLPADGTKPCMVVGPTTSVRAASMDAVDVPIMGEAAVMASRAEPPDYVTVLLSFSARTVYFDVPQSWSLGMPCDKIAEPKHLGKVCVDWASVMKAGWEMAWFLTKRTRKWNVATFDYNTTVGPKMKHAYKLYSGKRLGWAVDDVEFDLDAKDYCREAFSLVQLVAQGRPGRTPHLP</sequence>
<evidence type="ECO:0000313" key="1">
    <source>
        <dbReference type="EMBL" id="KAH7974897.1"/>
    </source>
</evidence>
<accession>A0ACB8DQY7</accession>
<organism evidence="1 2">
    <name type="scientific">Dermacentor silvarum</name>
    <name type="common">Tick</name>
    <dbReference type="NCBI Taxonomy" id="543639"/>
    <lineage>
        <taxon>Eukaryota</taxon>
        <taxon>Metazoa</taxon>
        <taxon>Ecdysozoa</taxon>
        <taxon>Arthropoda</taxon>
        <taxon>Chelicerata</taxon>
        <taxon>Arachnida</taxon>
        <taxon>Acari</taxon>
        <taxon>Parasitiformes</taxon>
        <taxon>Ixodida</taxon>
        <taxon>Ixodoidea</taxon>
        <taxon>Ixodidae</taxon>
        <taxon>Rhipicephalinae</taxon>
        <taxon>Dermacentor</taxon>
    </lineage>
</organism>